<evidence type="ECO:0000313" key="3">
    <source>
        <dbReference type="Proteomes" id="UP001247805"/>
    </source>
</evidence>
<gene>
    <name evidence="2" type="ORF">RS130_22135</name>
</gene>
<dbReference type="RefSeq" id="WP_316027725.1">
    <property type="nucleotide sequence ID" value="NZ_JAWDIO010000002.1"/>
</dbReference>
<dbReference type="EMBL" id="JAWDIO010000002">
    <property type="protein sequence ID" value="MDU0356222.1"/>
    <property type="molecule type" value="Genomic_DNA"/>
</dbReference>
<comment type="caution">
    <text evidence="2">The sequence shown here is derived from an EMBL/GenBank/DDBJ whole genome shotgun (WGS) entry which is preliminary data.</text>
</comment>
<dbReference type="SUPFAM" id="SSF143422">
    <property type="entry name" value="Transposase IS200-like"/>
    <property type="match status" value="1"/>
</dbReference>
<reference evidence="2 3" key="1">
    <citation type="submission" date="2023-10" db="EMBL/GenBank/DDBJ databases">
        <title>Glaciecola aquimarina strain GGW-M5 nov., isolated from a coastal seawater.</title>
        <authorList>
            <person name="Bayburt H."/>
            <person name="Kim J.M."/>
            <person name="Choi B.J."/>
            <person name="Jeon C.O."/>
        </authorList>
    </citation>
    <scope>NUCLEOTIDE SEQUENCE [LARGE SCALE GENOMIC DNA]</scope>
    <source>
        <strain evidence="2 3">KCTC 32108</strain>
    </source>
</reference>
<name>A0ABU3T1W7_9ALTE</name>
<dbReference type="SMART" id="SM01321">
    <property type="entry name" value="Y1_Tnp"/>
    <property type="match status" value="1"/>
</dbReference>
<accession>A0ABU3T1W7</accession>
<dbReference type="InterPro" id="IPR036515">
    <property type="entry name" value="Transposase_17_sf"/>
</dbReference>
<feature type="domain" description="Transposase IS200-like" evidence="1">
    <location>
        <begin position="9"/>
        <end position="124"/>
    </location>
</feature>
<evidence type="ECO:0000313" key="2">
    <source>
        <dbReference type="EMBL" id="MDU0356222.1"/>
    </source>
</evidence>
<protein>
    <submittedName>
        <fullName evidence="2">Transposase</fullName>
    </submittedName>
</protein>
<dbReference type="Pfam" id="PF01797">
    <property type="entry name" value="Y1_Tnp"/>
    <property type="match status" value="1"/>
</dbReference>
<dbReference type="Gene3D" id="3.30.70.1290">
    <property type="entry name" value="Transposase IS200-like"/>
    <property type="match status" value="1"/>
</dbReference>
<dbReference type="PANTHER" id="PTHR34322:SF2">
    <property type="entry name" value="TRANSPOSASE IS200-LIKE DOMAIN-CONTAINING PROTEIN"/>
    <property type="match status" value="1"/>
</dbReference>
<keyword evidence="3" id="KW-1185">Reference proteome</keyword>
<sequence>MSRLPRICPLDIAQHVIQRGNNRQICFGNEHDFFAYIGGLKEFSVKFEVNIHPWVLMTNHVHLLCTPYKENGVSQMMQAWGRQYVRYFNHSYKRTGTLWEGRFKSCLVEDEVYLLHLYRYIELNPVRAFGVYLD</sequence>
<evidence type="ECO:0000259" key="1">
    <source>
        <dbReference type="SMART" id="SM01321"/>
    </source>
</evidence>
<dbReference type="InterPro" id="IPR002686">
    <property type="entry name" value="Transposase_17"/>
</dbReference>
<dbReference type="PANTHER" id="PTHR34322">
    <property type="entry name" value="TRANSPOSASE, Y1_TNP DOMAIN-CONTAINING"/>
    <property type="match status" value="1"/>
</dbReference>
<proteinExistence type="predicted"/>
<organism evidence="2 3">
    <name type="scientific">Paraglaciecola aquimarina</name>
    <dbReference type="NCBI Taxonomy" id="1235557"/>
    <lineage>
        <taxon>Bacteria</taxon>
        <taxon>Pseudomonadati</taxon>
        <taxon>Pseudomonadota</taxon>
        <taxon>Gammaproteobacteria</taxon>
        <taxon>Alteromonadales</taxon>
        <taxon>Alteromonadaceae</taxon>
        <taxon>Paraglaciecola</taxon>
    </lineage>
</organism>
<dbReference type="Proteomes" id="UP001247805">
    <property type="component" value="Unassembled WGS sequence"/>
</dbReference>